<sequence length="100" mass="11315">MSQPVYPFVVGISSDFPPAQVPPLVPSEKHAYASCSDLNSCRQDSDNCYSEKGRRSSRCMSRCVREWTGNFILDLDMVVSFTVSLESQLRRYPSSRWTAV</sequence>
<dbReference type="EMBL" id="JBHFFA010000007">
    <property type="protein sequence ID" value="KAL2613035.1"/>
    <property type="molecule type" value="Genomic_DNA"/>
</dbReference>
<keyword evidence="2" id="KW-1185">Reference proteome</keyword>
<name>A0ABD1XVR3_9MARC</name>
<evidence type="ECO:0000313" key="1">
    <source>
        <dbReference type="EMBL" id="KAL2613035.1"/>
    </source>
</evidence>
<organism evidence="1 2">
    <name type="scientific">Riccia fluitans</name>
    <dbReference type="NCBI Taxonomy" id="41844"/>
    <lineage>
        <taxon>Eukaryota</taxon>
        <taxon>Viridiplantae</taxon>
        <taxon>Streptophyta</taxon>
        <taxon>Embryophyta</taxon>
        <taxon>Marchantiophyta</taxon>
        <taxon>Marchantiopsida</taxon>
        <taxon>Marchantiidae</taxon>
        <taxon>Marchantiales</taxon>
        <taxon>Ricciaceae</taxon>
        <taxon>Riccia</taxon>
    </lineage>
</organism>
<protein>
    <submittedName>
        <fullName evidence="1">Uncharacterized protein</fullName>
    </submittedName>
</protein>
<dbReference type="AlphaFoldDB" id="A0ABD1XVR3"/>
<proteinExistence type="predicted"/>
<evidence type="ECO:0000313" key="2">
    <source>
        <dbReference type="Proteomes" id="UP001605036"/>
    </source>
</evidence>
<comment type="caution">
    <text evidence="1">The sequence shown here is derived from an EMBL/GenBank/DDBJ whole genome shotgun (WGS) entry which is preliminary data.</text>
</comment>
<dbReference type="Proteomes" id="UP001605036">
    <property type="component" value="Unassembled WGS sequence"/>
</dbReference>
<accession>A0ABD1XVR3</accession>
<reference evidence="1 2" key="1">
    <citation type="submission" date="2024-09" db="EMBL/GenBank/DDBJ databases">
        <title>Chromosome-scale assembly of Riccia fluitans.</title>
        <authorList>
            <person name="Paukszto L."/>
            <person name="Sawicki J."/>
            <person name="Karawczyk K."/>
            <person name="Piernik-Szablinska J."/>
            <person name="Szczecinska M."/>
            <person name="Mazdziarz M."/>
        </authorList>
    </citation>
    <scope>NUCLEOTIDE SEQUENCE [LARGE SCALE GENOMIC DNA]</scope>
    <source>
        <strain evidence="1">Rf_01</strain>
        <tissue evidence="1">Aerial parts of the thallus</tissue>
    </source>
</reference>
<gene>
    <name evidence="1" type="ORF">R1flu_024727</name>
</gene>